<dbReference type="EMBL" id="JADNRY010000031">
    <property type="protein sequence ID" value="KAF9071522.1"/>
    <property type="molecule type" value="Genomic_DNA"/>
</dbReference>
<accession>A0A9P5UA02</accession>
<protein>
    <submittedName>
        <fullName evidence="2">Uncharacterized protein</fullName>
    </submittedName>
</protein>
<feature type="compositionally biased region" description="Polar residues" evidence="1">
    <location>
        <begin position="1"/>
        <end position="26"/>
    </location>
</feature>
<organism evidence="2 3">
    <name type="scientific">Rhodocollybia butyracea</name>
    <dbReference type="NCBI Taxonomy" id="206335"/>
    <lineage>
        <taxon>Eukaryota</taxon>
        <taxon>Fungi</taxon>
        <taxon>Dikarya</taxon>
        <taxon>Basidiomycota</taxon>
        <taxon>Agaricomycotina</taxon>
        <taxon>Agaricomycetes</taxon>
        <taxon>Agaricomycetidae</taxon>
        <taxon>Agaricales</taxon>
        <taxon>Marasmiineae</taxon>
        <taxon>Omphalotaceae</taxon>
        <taxon>Rhodocollybia</taxon>
    </lineage>
</organism>
<evidence type="ECO:0000313" key="3">
    <source>
        <dbReference type="Proteomes" id="UP000772434"/>
    </source>
</evidence>
<dbReference type="Proteomes" id="UP000772434">
    <property type="component" value="Unassembled WGS sequence"/>
</dbReference>
<dbReference type="OrthoDB" id="2864141at2759"/>
<reference evidence="2" key="1">
    <citation type="submission" date="2020-11" db="EMBL/GenBank/DDBJ databases">
        <authorList>
            <consortium name="DOE Joint Genome Institute"/>
            <person name="Ahrendt S."/>
            <person name="Riley R."/>
            <person name="Andreopoulos W."/>
            <person name="Labutti K."/>
            <person name="Pangilinan J."/>
            <person name="Ruiz-Duenas F.J."/>
            <person name="Barrasa J.M."/>
            <person name="Sanchez-Garcia M."/>
            <person name="Camarero S."/>
            <person name="Miyauchi S."/>
            <person name="Serrano A."/>
            <person name="Linde D."/>
            <person name="Babiker R."/>
            <person name="Drula E."/>
            <person name="Ayuso-Fernandez I."/>
            <person name="Pacheco R."/>
            <person name="Padilla G."/>
            <person name="Ferreira P."/>
            <person name="Barriuso J."/>
            <person name="Kellner H."/>
            <person name="Castanera R."/>
            <person name="Alfaro M."/>
            <person name="Ramirez L."/>
            <person name="Pisabarro A.G."/>
            <person name="Kuo A."/>
            <person name="Tritt A."/>
            <person name="Lipzen A."/>
            <person name="He G."/>
            <person name="Yan M."/>
            <person name="Ng V."/>
            <person name="Cullen D."/>
            <person name="Martin F."/>
            <person name="Rosso M.-N."/>
            <person name="Henrissat B."/>
            <person name="Hibbett D."/>
            <person name="Martinez A.T."/>
            <person name="Grigoriev I.V."/>
        </authorList>
    </citation>
    <scope>NUCLEOTIDE SEQUENCE</scope>
    <source>
        <strain evidence="2">AH 40177</strain>
    </source>
</reference>
<feature type="region of interest" description="Disordered" evidence="1">
    <location>
        <begin position="1"/>
        <end position="27"/>
    </location>
</feature>
<evidence type="ECO:0000256" key="1">
    <source>
        <dbReference type="SAM" id="MobiDB-lite"/>
    </source>
</evidence>
<dbReference type="AlphaFoldDB" id="A0A9P5UA02"/>
<evidence type="ECO:0000313" key="2">
    <source>
        <dbReference type="EMBL" id="KAF9071522.1"/>
    </source>
</evidence>
<proteinExistence type="predicted"/>
<keyword evidence="3" id="KW-1185">Reference proteome</keyword>
<gene>
    <name evidence="2" type="ORF">BDP27DRAFT_509557</name>
</gene>
<name>A0A9P5UA02_9AGAR</name>
<comment type="caution">
    <text evidence="2">The sequence shown here is derived from an EMBL/GenBank/DDBJ whole genome shotgun (WGS) entry which is preliminary data.</text>
</comment>
<sequence length="73" mass="8388">MQRSPSPYSVRSGTSTYSTASQSSRVSYARRIERRFVQAWKTMTHATRKPERASFVPPGFIMVNAKRRSIMFA</sequence>